<keyword evidence="4" id="KW-1185">Reference proteome</keyword>
<dbReference type="PANTHER" id="PTHR42928">
    <property type="entry name" value="TRICARBOXYLATE-BINDING PROTEIN"/>
    <property type="match status" value="1"/>
</dbReference>
<keyword evidence="2" id="KW-0732">Signal</keyword>
<dbReference type="CDD" id="cd07012">
    <property type="entry name" value="PBP2_Bug_TTT"/>
    <property type="match status" value="1"/>
</dbReference>
<feature type="chain" id="PRO_5028863393" description="Tripartite tricarboxylate transporter substrate binding protein" evidence="2">
    <location>
        <begin position="26"/>
        <end position="322"/>
    </location>
</feature>
<dbReference type="PANTHER" id="PTHR42928:SF5">
    <property type="entry name" value="BLR1237 PROTEIN"/>
    <property type="match status" value="1"/>
</dbReference>
<comment type="similarity">
    <text evidence="1">Belongs to the UPF0065 (bug) family.</text>
</comment>
<gene>
    <name evidence="3" type="ORF">LMG3441_00775</name>
</gene>
<evidence type="ECO:0000313" key="4">
    <source>
        <dbReference type="Proteomes" id="UP000494269"/>
    </source>
</evidence>
<protein>
    <recommendedName>
        <fullName evidence="5">Tripartite tricarboxylate transporter substrate binding protein</fullName>
    </recommendedName>
</protein>
<dbReference type="SUPFAM" id="SSF53850">
    <property type="entry name" value="Periplasmic binding protein-like II"/>
    <property type="match status" value="1"/>
</dbReference>
<dbReference type="Proteomes" id="UP000494269">
    <property type="component" value="Unassembled WGS sequence"/>
</dbReference>
<dbReference type="EMBL" id="CADIJQ010000001">
    <property type="protein sequence ID" value="CAB3665196.1"/>
    <property type="molecule type" value="Genomic_DNA"/>
</dbReference>
<proteinExistence type="inferred from homology"/>
<dbReference type="Pfam" id="PF03401">
    <property type="entry name" value="TctC"/>
    <property type="match status" value="1"/>
</dbReference>
<dbReference type="Gene3D" id="3.40.190.150">
    <property type="entry name" value="Bordetella uptake gene, domain 1"/>
    <property type="match status" value="1"/>
</dbReference>
<reference evidence="3 4" key="1">
    <citation type="submission" date="2020-04" db="EMBL/GenBank/DDBJ databases">
        <authorList>
            <person name="De Canck E."/>
        </authorList>
    </citation>
    <scope>NUCLEOTIDE SEQUENCE [LARGE SCALE GENOMIC DNA]</scope>
    <source>
        <strain evidence="3 4">LMG 3441</strain>
    </source>
</reference>
<evidence type="ECO:0000256" key="2">
    <source>
        <dbReference type="SAM" id="SignalP"/>
    </source>
</evidence>
<name>A0A6S6Z6T4_9BURK</name>
<dbReference type="RefSeq" id="WP_175168858.1">
    <property type="nucleotide sequence ID" value="NZ_CADIJQ010000001.1"/>
</dbReference>
<evidence type="ECO:0008006" key="5">
    <source>
        <dbReference type="Google" id="ProtNLM"/>
    </source>
</evidence>
<dbReference type="PIRSF" id="PIRSF017082">
    <property type="entry name" value="YflP"/>
    <property type="match status" value="1"/>
</dbReference>
<feature type="signal peptide" evidence="2">
    <location>
        <begin position="1"/>
        <end position="25"/>
    </location>
</feature>
<accession>A0A6S6Z6T4</accession>
<evidence type="ECO:0000256" key="1">
    <source>
        <dbReference type="ARBA" id="ARBA00006987"/>
    </source>
</evidence>
<dbReference type="InterPro" id="IPR005064">
    <property type="entry name" value="BUG"/>
</dbReference>
<dbReference type="InterPro" id="IPR042100">
    <property type="entry name" value="Bug_dom1"/>
</dbReference>
<organism evidence="3 4">
    <name type="scientific">Achromobacter kerstersii</name>
    <dbReference type="NCBI Taxonomy" id="1353890"/>
    <lineage>
        <taxon>Bacteria</taxon>
        <taxon>Pseudomonadati</taxon>
        <taxon>Pseudomonadota</taxon>
        <taxon>Betaproteobacteria</taxon>
        <taxon>Burkholderiales</taxon>
        <taxon>Alcaligenaceae</taxon>
        <taxon>Achromobacter</taxon>
    </lineage>
</organism>
<dbReference type="Gene3D" id="3.40.190.10">
    <property type="entry name" value="Periplasmic binding protein-like II"/>
    <property type="match status" value="1"/>
</dbReference>
<dbReference type="AlphaFoldDB" id="A0A6S6Z6T4"/>
<evidence type="ECO:0000313" key="3">
    <source>
        <dbReference type="EMBL" id="CAB3665196.1"/>
    </source>
</evidence>
<sequence>MQPIRYLALAVAATFATLSSTGAQAQSYPNRTVTLVAPSTPGSTPDVLARLVAQRLTQTWGQSVVVINKSGAGGDIGSDSVVRAESDGYTVLLGTIALTVNPHFQKKRQFELSQLTPVSLIASAPDFLVVHPSFKVKTVKDLVAYLRDVPSTPAAHAGLGTTPQLSLAMFALDTKAQFVTVPYQGGGAAQLGILSNQIPFMFSTSVGVLPHVRSGKLNAIAVTSKQRLAAAPDVPTMAESGVPGFDLSAWFGLFVPAKTPQPIVDKIAQTAKSIVESAEFSEKLKEMGAEPSYMSPPQFKEYVAAENTKWGRLVEAAQLRTD</sequence>